<feature type="domain" description="Blue (type 1) copper" evidence="4">
    <location>
        <begin position="29"/>
        <end position="106"/>
    </location>
</feature>
<dbReference type="GO" id="GO:0005507">
    <property type="term" value="F:copper ion binding"/>
    <property type="evidence" value="ECO:0007669"/>
    <property type="project" value="InterPro"/>
</dbReference>
<dbReference type="AlphaFoldDB" id="Q1YJA7"/>
<keyword evidence="3" id="KW-0732">Signal</keyword>
<dbReference type="OrthoDB" id="7306926at2"/>
<evidence type="ECO:0000256" key="3">
    <source>
        <dbReference type="SAM" id="SignalP"/>
    </source>
</evidence>
<dbReference type="SUPFAM" id="SSF49503">
    <property type="entry name" value="Cupredoxins"/>
    <property type="match status" value="1"/>
</dbReference>
<dbReference type="Gene3D" id="2.60.40.420">
    <property type="entry name" value="Cupredoxins - blue copper proteins"/>
    <property type="match status" value="1"/>
</dbReference>
<dbReference type="BioCyc" id="AURANTIMONAS:SI859A1_01212-MONOMER"/>
<comment type="caution">
    <text evidence="5">The sequence shown here is derived from an EMBL/GenBank/DDBJ whole genome shotgun (WGS) entry which is preliminary data.</text>
</comment>
<proteinExistence type="predicted"/>
<feature type="chain" id="PRO_5004197677" description="Blue (type 1) copper domain-containing protein" evidence="3">
    <location>
        <begin position="23"/>
        <end position="108"/>
    </location>
</feature>
<evidence type="ECO:0000313" key="6">
    <source>
        <dbReference type="Proteomes" id="UP000000321"/>
    </source>
</evidence>
<keyword evidence="6" id="KW-1185">Reference proteome</keyword>
<evidence type="ECO:0000259" key="4">
    <source>
        <dbReference type="Pfam" id="PF00127"/>
    </source>
</evidence>
<evidence type="ECO:0000256" key="2">
    <source>
        <dbReference type="ARBA" id="ARBA00023008"/>
    </source>
</evidence>
<evidence type="ECO:0000313" key="5">
    <source>
        <dbReference type="EMBL" id="EAS49860.1"/>
    </source>
</evidence>
<dbReference type="GO" id="GO:0009055">
    <property type="term" value="F:electron transfer activity"/>
    <property type="evidence" value="ECO:0007669"/>
    <property type="project" value="InterPro"/>
</dbReference>
<dbReference type="EMBL" id="AAPJ01000003">
    <property type="protein sequence ID" value="EAS49860.1"/>
    <property type="molecule type" value="Genomic_DNA"/>
</dbReference>
<name>Q1YJA7_AURMS</name>
<dbReference type="HOGENOM" id="CLU_084115_3_0_5"/>
<dbReference type="RefSeq" id="WP_009209074.1">
    <property type="nucleotide sequence ID" value="NZ_BBWP01000032.1"/>
</dbReference>
<dbReference type="Proteomes" id="UP000000321">
    <property type="component" value="Unassembled WGS sequence"/>
</dbReference>
<gene>
    <name evidence="5" type="ORF">SI859A1_01212</name>
</gene>
<dbReference type="InterPro" id="IPR008972">
    <property type="entry name" value="Cupredoxin"/>
</dbReference>
<reference evidence="5 6" key="1">
    <citation type="journal article" date="2008" name="Appl. Environ. Microbiol.">
        <title>Genomic insights into Mn(II) oxidation by the marine alphaproteobacterium Aurantimonas sp. strain SI85-9A1.</title>
        <authorList>
            <person name="Dick G.J."/>
            <person name="Podell S."/>
            <person name="Johnson H.A."/>
            <person name="Rivera-Espinoza Y."/>
            <person name="Bernier-Latmani R."/>
            <person name="McCarthy J.K."/>
            <person name="Torpey J.W."/>
            <person name="Clement B.G."/>
            <person name="Gaasterland T."/>
            <person name="Tebo B.M."/>
        </authorList>
    </citation>
    <scope>NUCLEOTIDE SEQUENCE [LARGE SCALE GENOMIC DNA]</scope>
    <source>
        <strain evidence="5 6">SI85-9A1</strain>
    </source>
</reference>
<dbReference type="Pfam" id="PF00127">
    <property type="entry name" value="Copper-bind"/>
    <property type="match status" value="1"/>
</dbReference>
<dbReference type="InterPro" id="IPR052721">
    <property type="entry name" value="ET_Amicyanin"/>
</dbReference>
<protein>
    <recommendedName>
        <fullName evidence="4">Blue (type 1) copper domain-containing protein</fullName>
    </recommendedName>
</protein>
<organism evidence="5 6">
    <name type="scientific">Aurantimonas manganoxydans (strain ATCC BAA-1229 / DSM 21871 / SI85-9A1)</name>
    <dbReference type="NCBI Taxonomy" id="287752"/>
    <lineage>
        <taxon>Bacteria</taxon>
        <taxon>Pseudomonadati</taxon>
        <taxon>Pseudomonadota</taxon>
        <taxon>Alphaproteobacteria</taxon>
        <taxon>Hyphomicrobiales</taxon>
        <taxon>Aurantimonadaceae</taxon>
        <taxon>Aurantimonas</taxon>
    </lineage>
</organism>
<dbReference type="PANTHER" id="PTHR36507">
    <property type="entry name" value="BLL1555 PROTEIN"/>
    <property type="match status" value="1"/>
</dbReference>
<dbReference type="InterPro" id="IPR000923">
    <property type="entry name" value="BlueCu_1"/>
</dbReference>
<keyword evidence="2" id="KW-0186">Copper</keyword>
<sequence length="108" mass="11999">MIRLATCAALCGFTLPIAVAVAAGQTVVIDQIDRMFDRKTVTIEKGDTLRFTNRDEFLHQIYAETDGFSFDSDEQAPGEVIDVTFPRQGNYEVRCGIHPRMSLAVSVE</sequence>
<feature type="signal peptide" evidence="3">
    <location>
        <begin position="1"/>
        <end position="22"/>
    </location>
</feature>
<dbReference type="PANTHER" id="PTHR36507:SF1">
    <property type="entry name" value="BLL1555 PROTEIN"/>
    <property type="match status" value="1"/>
</dbReference>
<accession>Q1YJA7</accession>
<keyword evidence="1" id="KW-0479">Metal-binding</keyword>
<evidence type="ECO:0000256" key="1">
    <source>
        <dbReference type="ARBA" id="ARBA00022723"/>
    </source>
</evidence>